<proteinExistence type="predicted"/>
<accession>A0AAE1YLX6</accession>
<reference evidence="2" key="1">
    <citation type="submission" date="2020-06" db="EMBL/GenBank/DDBJ databases">
        <authorList>
            <person name="Li T."/>
            <person name="Hu X."/>
            <person name="Zhang T."/>
            <person name="Song X."/>
            <person name="Zhang H."/>
            <person name="Dai N."/>
            <person name="Sheng W."/>
            <person name="Hou X."/>
            <person name="Wei L."/>
        </authorList>
    </citation>
    <scope>NUCLEOTIDE SEQUENCE</scope>
    <source>
        <strain evidence="2">3651</strain>
        <tissue evidence="2">Leaf</tissue>
    </source>
</reference>
<evidence type="ECO:0000256" key="1">
    <source>
        <dbReference type="SAM" id="Phobius"/>
    </source>
</evidence>
<sequence length="138" mass="16291">MDQILHETSHFTDALTRLLHQVGFSKNDKWQPRTSTRMMSTCDDTERRKRVEAARWHSRIDHWHKGKDIRTTFCFQANGTFLDFHKHHLCCNKYMLHLILFAALFVYLSYQGAQRYCDSMTLPGKVKITSDITARQAK</sequence>
<evidence type="ECO:0000313" key="3">
    <source>
        <dbReference type="Proteomes" id="UP001293254"/>
    </source>
</evidence>
<dbReference type="AlphaFoldDB" id="A0AAE1YLX6"/>
<evidence type="ECO:0000313" key="2">
    <source>
        <dbReference type="EMBL" id="KAK4432338.1"/>
    </source>
</evidence>
<keyword evidence="3" id="KW-1185">Reference proteome</keyword>
<dbReference type="Proteomes" id="UP001293254">
    <property type="component" value="Unassembled WGS sequence"/>
</dbReference>
<comment type="caution">
    <text evidence="2">The sequence shown here is derived from an EMBL/GenBank/DDBJ whole genome shotgun (WGS) entry which is preliminary data.</text>
</comment>
<keyword evidence="1" id="KW-0812">Transmembrane</keyword>
<feature type="transmembrane region" description="Helical" evidence="1">
    <location>
        <begin position="94"/>
        <end position="110"/>
    </location>
</feature>
<gene>
    <name evidence="2" type="ORF">Salat_0995900</name>
</gene>
<name>A0AAE1YLX6_9LAMI</name>
<keyword evidence="1" id="KW-0472">Membrane</keyword>
<dbReference type="EMBL" id="JACGWO010000003">
    <property type="protein sequence ID" value="KAK4432338.1"/>
    <property type="molecule type" value="Genomic_DNA"/>
</dbReference>
<protein>
    <submittedName>
        <fullName evidence="2">Uncharacterized protein</fullName>
    </submittedName>
</protein>
<keyword evidence="1" id="KW-1133">Transmembrane helix</keyword>
<organism evidence="2 3">
    <name type="scientific">Sesamum alatum</name>
    <dbReference type="NCBI Taxonomy" id="300844"/>
    <lineage>
        <taxon>Eukaryota</taxon>
        <taxon>Viridiplantae</taxon>
        <taxon>Streptophyta</taxon>
        <taxon>Embryophyta</taxon>
        <taxon>Tracheophyta</taxon>
        <taxon>Spermatophyta</taxon>
        <taxon>Magnoliopsida</taxon>
        <taxon>eudicotyledons</taxon>
        <taxon>Gunneridae</taxon>
        <taxon>Pentapetalae</taxon>
        <taxon>asterids</taxon>
        <taxon>lamiids</taxon>
        <taxon>Lamiales</taxon>
        <taxon>Pedaliaceae</taxon>
        <taxon>Sesamum</taxon>
    </lineage>
</organism>
<reference evidence="2" key="2">
    <citation type="journal article" date="2024" name="Plant">
        <title>Genomic evolution and insights into agronomic trait innovations of Sesamum species.</title>
        <authorList>
            <person name="Miao H."/>
            <person name="Wang L."/>
            <person name="Qu L."/>
            <person name="Liu H."/>
            <person name="Sun Y."/>
            <person name="Le M."/>
            <person name="Wang Q."/>
            <person name="Wei S."/>
            <person name="Zheng Y."/>
            <person name="Lin W."/>
            <person name="Duan Y."/>
            <person name="Cao H."/>
            <person name="Xiong S."/>
            <person name="Wang X."/>
            <person name="Wei L."/>
            <person name="Li C."/>
            <person name="Ma Q."/>
            <person name="Ju M."/>
            <person name="Zhao R."/>
            <person name="Li G."/>
            <person name="Mu C."/>
            <person name="Tian Q."/>
            <person name="Mei H."/>
            <person name="Zhang T."/>
            <person name="Gao T."/>
            <person name="Zhang H."/>
        </authorList>
    </citation>
    <scope>NUCLEOTIDE SEQUENCE</scope>
    <source>
        <strain evidence="2">3651</strain>
    </source>
</reference>